<evidence type="ECO:0000313" key="4">
    <source>
        <dbReference type="EMBL" id="KII61867.1"/>
    </source>
</evidence>
<organism evidence="4 5">
    <name type="scientific">Thelohanellus kitauei</name>
    <name type="common">Myxosporean</name>
    <dbReference type="NCBI Taxonomy" id="669202"/>
    <lineage>
        <taxon>Eukaryota</taxon>
        <taxon>Metazoa</taxon>
        <taxon>Cnidaria</taxon>
        <taxon>Myxozoa</taxon>
        <taxon>Myxosporea</taxon>
        <taxon>Bivalvulida</taxon>
        <taxon>Platysporina</taxon>
        <taxon>Myxobolidae</taxon>
        <taxon>Thelohanellus</taxon>
    </lineage>
</organism>
<name>A0A0C2IYE2_THEKT</name>
<dbReference type="Gene3D" id="2.30.39.10">
    <property type="entry name" value="Alpha-1-antitrypsin, domain 1"/>
    <property type="match status" value="1"/>
</dbReference>
<dbReference type="GO" id="GO:0005615">
    <property type="term" value="C:extracellular space"/>
    <property type="evidence" value="ECO:0007669"/>
    <property type="project" value="InterPro"/>
</dbReference>
<accession>A0A0C2IYE2</accession>
<dbReference type="EMBL" id="JWZT01005210">
    <property type="protein sequence ID" value="KII61867.1"/>
    <property type="molecule type" value="Genomic_DNA"/>
</dbReference>
<dbReference type="Proteomes" id="UP000031668">
    <property type="component" value="Unassembled WGS sequence"/>
</dbReference>
<dbReference type="InterPro" id="IPR042185">
    <property type="entry name" value="Serpin_sf_2"/>
</dbReference>
<comment type="caution">
    <text evidence="4">The sequence shown here is derived from an EMBL/GenBank/DDBJ whole genome shotgun (WGS) entry which is preliminary data.</text>
</comment>
<dbReference type="InterPro" id="IPR000215">
    <property type="entry name" value="Serpin_fam"/>
</dbReference>
<evidence type="ECO:0000259" key="3">
    <source>
        <dbReference type="SMART" id="SM00093"/>
    </source>
</evidence>
<dbReference type="SMART" id="SM00093">
    <property type="entry name" value="SERPIN"/>
    <property type="match status" value="1"/>
</dbReference>
<dbReference type="CDD" id="cd00172">
    <property type="entry name" value="serpin"/>
    <property type="match status" value="1"/>
</dbReference>
<dbReference type="SUPFAM" id="SSF56574">
    <property type="entry name" value="Serpins"/>
    <property type="match status" value="1"/>
</dbReference>
<evidence type="ECO:0000256" key="2">
    <source>
        <dbReference type="RuleBase" id="RU000411"/>
    </source>
</evidence>
<evidence type="ECO:0000313" key="5">
    <source>
        <dbReference type="Proteomes" id="UP000031668"/>
    </source>
</evidence>
<proteinExistence type="inferred from homology"/>
<gene>
    <name evidence="4" type="ORF">RF11_00953</name>
</gene>
<sequence length="371" mass="43854">MPLHNTNIFTTNLLNQLHSLKNANDNIAFSGIGLYFLLGAVHLGVKGYCYNEINRLLEENFDDLYFNNSWYRTPVVKMWVTERKILEESFKLNSALISSCSYNLRWKEMSEYIFNLQHIQIDTKNLSATARKTNAWVSMKTRQSHVDIIHKSILSKWTMILVNTLYVRPAWKLNFNSCQTKKEIFYGDNGQTFEVEMMNQEGYFKLYSNPLDKYRILFKEFTQTGIYSAIVLPREGHKIDDVLKYLEVLVYVIQPESLKTYIDLLEVKFVHLKVPKFKVSTQYDFAELFIKFGIKCIFHETSGTFERMTNDRVFISNLTQVVHLSFEERSFDPGSSTEITVEKSETKPKAFYVTRPFYFFYLFLFHRFRDL</sequence>
<dbReference type="Pfam" id="PF00079">
    <property type="entry name" value="Serpin"/>
    <property type="match status" value="1"/>
</dbReference>
<dbReference type="InterPro" id="IPR042178">
    <property type="entry name" value="Serpin_sf_1"/>
</dbReference>
<protein>
    <submittedName>
        <fullName evidence="4">Antithrombin-III</fullName>
    </submittedName>
</protein>
<keyword evidence="5" id="KW-1185">Reference proteome</keyword>
<dbReference type="OrthoDB" id="5966977at2759"/>
<dbReference type="AlphaFoldDB" id="A0A0C2IYE2"/>
<reference evidence="4 5" key="1">
    <citation type="journal article" date="2014" name="Genome Biol. Evol.">
        <title>The genome of the myxosporean Thelohanellus kitauei shows adaptations to nutrient acquisition within its fish host.</title>
        <authorList>
            <person name="Yang Y."/>
            <person name="Xiong J."/>
            <person name="Zhou Z."/>
            <person name="Huo F."/>
            <person name="Miao W."/>
            <person name="Ran C."/>
            <person name="Liu Y."/>
            <person name="Zhang J."/>
            <person name="Feng J."/>
            <person name="Wang M."/>
            <person name="Wang M."/>
            <person name="Wang L."/>
            <person name="Yao B."/>
        </authorList>
    </citation>
    <scope>NUCLEOTIDE SEQUENCE [LARGE SCALE GENOMIC DNA]</scope>
    <source>
        <strain evidence="4">Wuqing</strain>
    </source>
</reference>
<feature type="domain" description="Serpin" evidence="3">
    <location>
        <begin position="11"/>
        <end position="371"/>
    </location>
</feature>
<dbReference type="PANTHER" id="PTHR11461">
    <property type="entry name" value="SERINE PROTEASE INHIBITOR, SERPIN"/>
    <property type="match status" value="1"/>
</dbReference>
<dbReference type="InterPro" id="IPR036186">
    <property type="entry name" value="Serpin_sf"/>
</dbReference>
<dbReference type="PANTHER" id="PTHR11461:SF211">
    <property type="entry name" value="GH10112P-RELATED"/>
    <property type="match status" value="1"/>
</dbReference>
<dbReference type="InterPro" id="IPR023796">
    <property type="entry name" value="Serpin_dom"/>
</dbReference>
<dbReference type="GO" id="GO:0004867">
    <property type="term" value="F:serine-type endopeptidase inhibitor activity"/>
    <property type="evidence" value="ECO:0007669"/>
    <property type="project" value="InterPro"/>
</dbReference>
<comment type="similarity">
    <text evidence="1 2">Belongs to the serpin family.</text>
</comment>
<dbReference type="Gene3D" id="3.30.497.10">
    <property type="entry name" value="Antithrombin, subunit I, domain 2"/>
    <property type="match status" value="1"/>
</dbReference>
<evidence type="ECO:0000256" key="1">
    <source>
        <dbReference type="ARBA" id="ARBA00009500"/>
    </source>
</evidence>